<organism evidence="2 3">
    <name type="scientific">Necator americanus</name>
    <name type="common">Human hookworm</name>
    <dbReference type="NCBI Taxonomy" id="51031"/>
    <lineage>
        <taxon>Eukaryota</taxon>
        <taxon>Metazoa</taxon>
        <taxon>Ecdysozoa</taxon>
        <taxon>Nematoda</taxon>
        <taxon>Chromadorea</taxon>
        <taxon>Rhabditida</taxon>
        <taxon>Rhabditina</taxon>
        <taxon>Rhabditomorpha</taxon>
        <taxon>Strongyloidea</taxon>
        <taxon>Ancylostomatidae</taxon>
        <taxon>Bunostominae</taxon>
        <taxon>Necator</taxon>
    </lineage>
</organism>
<feature type="chain" id="PRO_5045790249" description="RxLR effector protein" evidence="1">
    <location>
        <begin position="24"/>
        <end position="67"/>
    </location>
</feature>
<evidence type="ECO:0000256" key="1">
    <source>
        <dbReference type="SAM" id="SignalP"/>
    </source>
</evidence>
<gene>
    <name evidence="2" type="primary">Necator_chrIV.g15582</name>
    <name evidence="2" type="ORF">RB195_002287</name>
</gene>
<keyword evidence="1" id="KW-0732">Signal</keyword>
<sequence length="67" mass="7452">MLRSLLLVVFVTVILLALNTVDAASVKSMVASQMSAKVGLKNKNLLTYVGNVPDNIRNMMLRMKFLR</sequence>
<accession>A0ABR1DIA4</accession>
<reference evidence="2 3" key="1">
    <citation type="submission" date="2023-08" db="EMBL/GenBank/DDBJ databases">
        <title>A Necator americanus chromosomal reference genome.</title>
        <authorList>
            <person name="Ilik V."/>
            <person name="Petrzelkova K.J."/>
            <person name="Pardy F."/>
            <person name="Fuh T."/>
            <person name="Niatou-Singa F.S."/>
            <person name="Gouil Q."/>
            <person name="Baker L."/>
            <person name="Ritchie M.E."/>
            <person name="Jex A.R."/>
            <person name="Gazzola D."/>
            <person name="Li H."/>
            <person name="Toshio Fujiwara R."/>
            <person name="Zhan B."/>
            <person name="Aroian R.V."/>
            <person name="Pafco B."/>
            <person name="Schwarz E.M."/>
        </authorList>
    </citation>
    <scope>NUCLEOTIDE SEQUENCE [LARGE SCALE GENOMIC DNA]</scope>
    <source>
        <strain evidence="2 3">Aroian</strain>
        <tissue evidence="2">Whole animal</tissue>
    </source>
</reference>
<evidence type="ECO:0008006" key="4">
    <source>
        <dbReference type="Google" id="ProtNLM"/>
    </source>
</evidence>
<dbReference type="EMBL" id="JAVFWL010000004">
    <property type="protein sequence ID" value="KAK6750199.1"/>
    <property type="molecule type" value="Genomic_DNA"/>
</dbReference>
<feature type="signal peptide" evidence="1">
    <location>
        <begin position="1"/>
        <end position="23"/>
    </location>
</feature>
<proteinExistence type="predicted"/>
<dbReference type="Proteomes" id="UP001303046">
    <property type="component" value="Unassembled WGS sequence"/>
</dbReference>
<evidence type="ECO:0000313" key="2">
    <source>
        <dbReference type="EMBL" id="KAK6750199.1"/>
    </source>
</evidence>
<protein>
    <recommendedName>
        <fullName evidence="4">RxLR effector protein</fullName>
    </recommendedName>
</protein>
<name>A0ABR1DIA4_NECAM</name>
<comment type="caution">
    <text evidence="2">The sequence shown here is derived from an EMBL/GenBank/DDBJ whole genome shotgun (WGS) entry which is preliminary data.</text>
</comment>
<evidence type="ECO:0000313" key="3">
    <source>
        <dbReference type="Proteomes" id="UP001303046"/>
    </source>
</evidence>
<keyword evidence="3" id="KW-1185">Reference proteome</keyword>